<comment type="caution">
    <text evidence="1">The sequence shown here is derived from an EMBL/GenBank/DDBJ whole genome shotgun (WGS) entry which is preliminary data.</text>
</comment>
<organism evidence="1 2">
    <name type="scientific">Berkelbacteria bacterium GW2011_GWA2_38_9</name>
    <dbReference type="NCBI Taxonomy" id="1618334"/>
    <lineage>
        <taxon>Bacteria</taxon>
        <taxon>Candidatus Berkelbacteria</taxon>
    </lineage>
</organism>
<proteinExistence type="predicted"/>
<dbReference type="Proteomes" id="UP000033934">
    <property type="component" value="Unassembled WGS sequence"/>
</dbReference>
<protein>
    <submittedName>
        <fullName evidence="1">Uncharacterized protein</fullName>
    </submittedName>
</protein>
<name>A0A0G0LN44_9BACT</name>
<gene>
    <name evidence="1" type="ORF">UT11_C0027G0005</name>
</gene>
<dbReference type="AlphaFoldDB" id="A0A0G0LN44"/>
<dbReference type="EMBL" id="LBVO01000027">
    <property type="protein sequence ID" value="KKQ89385.1"/>
    <property type="molecule type" value="Genomic_DNA"/>
</dbReference>
<evidence type="ECO:0000313" key="2">
    <source>
        <dbReference type="Proteomes" id="UP000033934"/>
    </source>
</evidence>
<reference evidence="1 2" key="1">
    <citation type="journal article" date="2015" name="Nature">
        <title>rRNA introns, odd ribosomes, and small enigmatic genomes across a large radiation of phyla.</title>
        <authorList>
            <person name="Brown C.T."/>
            <person name="Hug L.A."/>
            <person name="Thomas B.C."/>
            <person name="Sharon I."/>
            <person name="Castelle C.J."/>
            <person name="Singh A."/>
            <person name="Wilkins M.J."/>
            <person name="Williams K.H."/>
            <person name="Banfield J.F."/>
        </authorList>
    </citation>
    <scope>NUCLEOTIDE SEQUENCE [LARGE SCALE GENOMIC DNA]</scope>
</reference>
<sequence>MAIGMVIVAMLGLVFMAIFQNKNYNYDRIIIYGQDNDGQTFSLVLESSRSEVFAGLYEHFYTVDILYKDEVYRDYIQKSKIGASIQNIGFLNNFRYRSALDKTSESYDFKIDTKNINLQVAIPKLESDFLVKNSLTDFRYISSSVAAVQVGDQKFNAHVMTDRVISTDFLKMATLEQTKLVTSSMALWDESGNYYHIDITKVKSSNANYQSHTWILYKDARTNSTSKIFEVDQNTPKQVTITIPKLNNTKISLVSDWVLSHRNFDTVQTVLGQVIDIDGERKISGYYHFIDNTK</sequence>
<accession>A0A0G0LN44</accession>
<evidence type="ECO:0000313" key="1">
    <source>
        <dbReference type="EMBL" id="KKQ89385.1"/>
    </source>
</evidence>